<evidence type="ECO:0000256" key="4">
    <source>
        <dbReference type="ARBA" id="ARBA00022723"/>
    </source>
</evidence>
<dbReference type="GO" id="GO:0006707">
    <property type="term" value="P:cholesterol catabolic process"/>
    <property type="evidence" value="ECO:0007669"/>
    <property type="project" value="TreeGrafter"/>
</dbReference>
<dbReference type="GO" id="GO:0020037">
    <property type="term" value="F:heme binding"/>
    <property type="evidence" value="ECO:0007669"/>
    <property type="project" value="InterPro"/>
</dbReference>
<dbReference type="PRINTS" id="PR00359">
    <property type="entry name" value="BP450"/>
</dbReference>
<dbReference type="GO" id="GO:0036199">
    <property type="term" value="F:cholest-4-en-3-one 26-monooxygenase activity"/>
    <property type="evidence" value="ECO:0007669"/>
    <property type="project" value="TreeGrafter"/>
</dbReference>
<protein>
    <submittedName>
        <fullName evidence="9">Cytochrome P450</fullName>
        <ecNumber evidence="9">1.14.-.-</ecNumber>
    </submittedName>
</protein>
<dbReference type="Gene3D" id="1.10.630.10">
    <property type="entry name" value="Cytochrome P450"/>
    <property type="match status" value="1"/>
</dbReference>
<evidence type="ECO:0000256" key="5">
    <source>
        <dbReference type="ARBA" id="ARBA00023002"/>
    </source>
</evidence>
<gene>
    <name evidence="9" type="ORF">NCTC10437_04352</name>
</gene>
<evidence type="ECO:0000313" key="9">
    <source>
        <dbReference type="EMBL" id="VEG57344.1"/>
    </source>
</evidence>
<evidence type="ECO:0000256" key="7">
    <source>
        <dbReference type="ARBA" id="ARBA00023033"/>
    </source>
</evidence>
<dbReference type="PANTHER" id="PTHR46696">
    <property type="entry name" value="P450, PUTATIVE (EUROFUNG)-RELATED"/>
    <property type="match status" value="1"/>
</dbReference>
<dbReference type="PANTHER" id="PTHR46696:SF4">
    <property type="entry name" value="BIOTIN BIOSYNTHESIS CYTOCHROME P450"/>
    <property type="match status" value="1"/>
</dbReference>
<dbReference type="GO" id="GO:0005506">
    <property type="term" value="F:iron ion binding"/>
    <property type="evidence" value="ECO:0007669"/>
    <property type="project" value="InterPro"/>
</dbReference>
<dbReference type="RefSeq" id="WP_048635366.1">
    <property type="nucleotide sequence ID" value="NZ_CVQQ01000030.1"/>
</dbReference>
<dbReference type="Pfam" id="PF00067">
    <property type="entry name" value="p450"/>
    <property type="match status" value="1"/>
</dbReference>
<evidence type="ECO:0000313" key="10">
    <source>
        <dbReference type="Proteomes" id="UP000279306"/>
    </source>
</evidence>
<dbReference type="AlphaFoldDB" id="A0A448IY19"/>
<comment type="similarity">
    <text evidence="2 8">Belongs to the cytochrome P450 family.</text>
</comment>
<dbReference type="InterPro" id="IPR036396">
    <property type="entry name" value="Cyt_P450_sf"/>
</dbReference>
<accession>A0A448IY19</accession>
<evidence type="ECO:0000256" key="2">
    <source>
        <dbReference type="ARBA" id="ARBA00010617"/>
    </source>
</evidence>
<dbReference type="SUPFAM" id="SSF48264">
    <property type="entry name" value="Cytochrome P450"/>
    <property type="match status" value="1"/>
</dbReference>
<dbReference type="InterPro" id="IPR001128">
    <property type="entry name" value="Cyt_P450"/>
</dbReference>
<keyword evidence="6 8" id="KW-0408">Iron</keyword>
<keyword evidence="7 8" id="KW-0503">Monooxygenase</keyword>
<dbReference type="EMBL" id="LR134356">
    <property type="protein sequence ID" value="VEG57344.1"/>
    <property type="molecule type" value="Genomic_DNA"/>
</dbReference>
<dbReference type="GO" id="GO:0008395">
    <property type="term" value="F:steroid hydroxylase activity"/>
    <property type="evidence" value="ECO:0007669"/>
    <property type="project" value="TreeGrafter"/>
</dbReference>
<dbReference type="KEGG" id="mauu:NCTC10437_04352"/>
<dbReference type="EC" id="1.14.-.-" evidence="9"/>
<dbReference type="OrthoDB" id="502624at2"/>
<dbReference type="PRINTS" id="PR00385">
    <property type="entry name" value="P450"/>
</dbReference>
<reference evidence="9 10" key="1">
    <citation type="submission" date="2018-12" db="EMBL/GenBank/DDBJ databases">
        <authorList>
            <consortium name="Pathogen Informatics"/>
        </authorList>
    </citation>
    <scope>NUCLEOTIDE SEQUENCE [LARGE SCALE GENOMIC DNA]</scope>
    <source>
        <strain evidence="9 10">NCTC10437</strain>
    </source>
</reference>
<evidence type="ECO:0000256" key="6">
    <source>
        <dbReference type="ARBA" id="ARBA00023004"/>
    </source>
</evidence>
<comment type="cofactor">
    <cofactor evidence="1">
        <name>heme</name>
        <dbReference type="ChEBI" id="CHEBI:30413"/>
    </cofactor>
</comment>
<proteinExistence type="inferred from homology"/>
<dbReference type="Proteomes" id="UP000279306">
    <property type="component" value="Chromosome"/>
</dbReference>
<keyword evidence="4 8" id="KW-0479">Metal-binding</keyword>
<dbReference type="STRING" id="1791.GCA_001049355_05538"/>
<keyword evidence="3 8" id="KW-0349">Heme</keyword>
<sequence>MTRLNGALGIALFDDEYIQDPYPLYERLHAEGRVHRIGDSDFYAVTGWDTVNEAVTRCDDFSSNLTATMMRDADGAVVPFPMGELGGPTQALATADDPAHAVHRKALIPQLAAKRIRAAEPFISETCTSIWETGVRGGRIEWMGAMANRLPMMIVGRIIGVPDEDIDKIVRWGYAATQFVEGLVTQEQLGDAGVAVMELSGYITAQFERATADPQGDLVGDLATACASGELDPIAAQVMMITLFSAGGESTASLIGSAAWILANHPAIQHEVREQPELLGAFLEEVLRYEPPFRGHYRHVVRDTELGGVALPAGSRLLLLWGAANRDPAHFDEPGQFRLDRPAGKGHISFGRGAHFCVGASLARLEATVVLRQLLERTTLVRAAETGRWLPSLLVRRLDYLELAVT</sequence>
<evidence type="ECO:0000256" key="8">
    <source>
        <dbReference type="RuleBase" id="RU000461"/>
    </source>
</evidence>
<dbReference type="PROSITE" id="PS00086">
    <property type="entry name" value="CYTOCHROME_P450"/>
    <property type="match status" value="1"/>
</dbReference>
<evidence type="ECO:0000256" key="3">
    <source>
        <dbReference type="ARBA" id="ARBA00022617"/>
    </source>
</evidence>
<dbReference type="InterPro" id="IPR002397">
    <property type="entry name" value="Cyt_P450_B"/>
</dbReference>
<dbReference type="InterPro" id="IPR017972">
    <property type="entry name" value="Cyt_P450_CS"/>
</dbReference>
<name>A0A448IY19_MYCAU</name>
<keyword evidence="5 8" id="KW-0560">Oxidoreductase</keyword>
<evidence type="ECO:0000256" key="1">
    <source>
        <dbReference type="ARBA" id="ARBA00001971"/>
    </source>
</evidence>
<keyword evidence="10" id="KW-1185">Reference proteome</keyword>
<organism evidence="9 10">
    <name type="scientific">Mycolicibacterium aurum</name>
    <name type="common">Mycobacterium aurum</name>
    <dbReference type="NCBI Taxonomy" id="1791"/>
    <lineage>
        <taxon>Bacteria</taxon>
        <taxon>Bacillati</taxon>
        <taxon>Actinomycetota</taxon>
        <taxon>Actinomycetes</taxon>
        <taxon>Mycobacteriales</taxon>
        <taxon>Mycobacteriaceae</taxon>
        <taxon>Mycolicibacterium</taxon>
    </lineage>
</organism>